<dbReference type="PROSITE" id="PS01248">
    <property type="entry name" value="EGF_LAM_1"/>
    <property type="match status" value="1"/>
</dbReference>
<dbReference type="GO" id="GO:0009888">
    <property type="term" value="P:tissue development"/>
    <property type="evidence" value="ECO:0007669"/>
    <property type="project" value="TreeGrafter"/>
</dbReference>
<feature type="domain" description="Laminin EGF-like" evidence="4">
    <location>
        <begin position="40"/>
        <end position="70"/>
    </location>
</feature>
<dbReference type="FunFam" id="2.10.25.10:FF:000454">
    <property type="entry name" value="Laminin subunit alpha 1"/>
    <property type="match status" value="1"/>
</dbReference>
<dbReference type="Proteomes" id="UP000887564">
    <property type="component" value="Unplaced"/>
</dbReference>
<sequence>MVKLLSLNLILFFFSLGDVSWEIAVDRDTQDRLAVEVEQCSCPPGYTGLSCEDCAPGYERSGQGPYLGTCVPARQGPQCSAAGAISTQPSYAGTCQCKTYATGPLCDQCPPNNFNLIHFDSLSSLHSLSSRSFFIPFPSLFAVPGLQVFFRPQSRPQLTGRDITFSTFYETPGQTLYWKIYGGTLKYVFRYSGTGPLNGDPDVILRVLDDYVEWKLVEGNCNMCRIAT</sequence>
<evidence type="ECO:0000256" key="1">
    <source>
        <dbReference type="ARBA" id="ARBA00023157"/>
    </source>
</evidence>
<evidence type="ECO:0000313" key="6">
    <source>
        <dbReference type="WBParaSite" id="PEQ_0000198201-mRNA-1"/>
    </source>
</evidence>
<proteinExistence type="predicted"/>
<evidence type="ECO:0000313" key="5">
    <source>
        <dbReference type="Proteomes" id="UP000887564"/>
    </source>
</evidence>
<keyword evidence="2" id="KW-0424">Laminin EGF-like domain</keyword>
<dbReference type="InterPro" id="IPR050440">
    <property type="entry name" value="Laminin/Netrin_ECM"/>
</dbReference>
<protein>
    <submittedName>
        <fullName evidence="6">Laminin EGF-like domain-containing protein</fullName>
    </submittedName>
</protein>
<name>A0A914RJH0_PAREQ</name>
<evidence type="ECO:0000256" key="3">
    <source>
        <dbReference type="SAM" id="SignalP"/>
    </source>
</evidence>
<dbReference type="Gene3D" id="2.10.25.10">
    <property type="entry name" value="Laminin"/>
    <property type="match status" value="2"/>
</dbReference>
<dbReference type="PANTHER" id="PTHR10574:SF444">
    <property type="entry name" value="BASEMENT MEMBRANE-SPECIFIC HEPARAN SULFATE PROTEOGLYCAN CORE PROTEIN"/>
    <property type="match status" value="1"/>
</dbReference>
<dbReference type="PANTHER" id="PTHR10574">
    <property type="entry name" value="NETRIN/LAMININ-RELATED"/>
    <property type="match status" value="1"/>
</dbReference>
<dbReference type="InterPro" id="IPR002049">
    <property type="entry name" value="LE_dom"/>
</dbReference>
<reference evidence="6" key="1">
    <citation type="submission" date="2022-11" db="UniProtKB">
        <authorList>
            <consortium name="WormBaseParasite"/>
        </authorList>
    </citation>
    <scope>IDENTIFICATION</scope>
</reference>
<accession>A0A914RJH0</accession>
<keyword evidence="1" id="KW-1015">Disulfide bond</keyword>
<dbReference type="CDD" id="cd00055">
    <property type="entry name" value="EGF_Lam"/>
    <property type="match status" value="2"/>
</dbReference>
<dbReference type="Pfam" id="PF00053">
    <property type="entry name" value="EGF_laminin"/>
    <property type="match status" value="2"/>
</dbReference>
<feature type="chain" id="PRO_5036673083" evidence="3">
    <location>
        <begin position="18"/>
        <end position="228"/>
    </location>
</feature>
<feature type="signal peptide" evidence="3">
    <location>
        <begin position="1"/>
        <end position="17"/>
    </location>
</feature>
<dbReference type="AlphaFoldDB" id="A0A914RJH0"/>
<dbReference type="WBParaSite" id="PEQ_0000198201-mRNA-1">
    <property type="protein sequence ID" value="PEQ_0000198201-mRNA-1"/>
    <property type="gene ID" value="PEQ_0000198201"/>
</dbReference>
<keyword evidence="5" id="KW-1185">Reference proteome</keyword>
<evidence type="ECO:0000256" key="2">
    <source>
        <dbReference type="ARBA" id="ARBA00023292"/>
    </source>
</evidence>
<keyword evidence="3" id="KW-0732">Signal</keyword>
<dbReference type="GO" id="GO:0009887">
    <property type="term" value="P:animal organ morphogenesis"/>
    <property type="evidence" value="ECO:0007669"/>
    <property type="project" value="TreeGrafter"/>
</dbReference>
<organism evidence="5 6">
    <name type="scientific">Parascaris equorum</name>
    <name type="common">Equine roundworm</name>
    <dbReference type="NCBI Taxonomy" id="6256"/>
    <lineage>
        <taxon>Eukaryota</taxon>
        <taxon>Metazoa</taxon>
        <taxon>Ecdysozoa</taxon>
        <taxon>Nematoda</taxon>
        <taxon>Chromadorea</taxon>
        <taxon>Rhabditida</taxon>
        <taxon>Spirurina</taxon>
        <taxon>Ascaridomorpha</taxon>
        <taxon>Ascaridoidea</taxon>
        <taxon>Ascarididae</taxon>
        <taxon>Parascaris</taxon>
    </lineage>
</organism>
<evidence type="ECO:0000259" key="4">
    <source>
        <dbReference type="PROSITE" id="PS01248"/>
    </source>
</evidence>